<dbReference type="Pfam" id="PF00494">
    <property type="entry name" value="SQS_PSY"/>
    <property type="match status" value="1"/>
</dbReference>
<accession>A0A1H3A8F0</accession>
<dbReference type="Proteomes" id="UP000198539">
    <property type="component" value="Unassembled WGS sequence"/>
</dbReference>
<protein>
    <submittedName>
        <fullName evidence="1">Squalene/phytoene synthase</fullName>
    </submittedName>
</protein>
<dbReference type="Gene3D" id="1.10.600.10">
    <property type="entry name" value="Farnesyl Diphosphate Synthase"/>
    <property type="match status" value="1"/>
</dbReference>
<name>A0A1H3A8F0_9RHOB</name>
<reference evidence="1 2" key="1">
    <citation type="submission" date="2016-10" db="EMBL/GenBank/DDBJ databases">
        <authorList>
            <person name="de Groot N.N."/>
        </authorList>
    </citation>
    <scope>NUCLEOTIDE SEQUENCE [LARGE SCALE GENOMIC DNA]</scope>
    <source>
        <strain evidence="1 2">CGMCC 1.8894</strain>
    </source>
</reference>
<evidence type="ECO:0000313" key="2">
    <source>
        <dbReference type="Proteomes" id="UP000198539"/>
    </source>
</evidence>
<organism evidence="1 2">
    <name type="scientific">Roseicitreum antarcticum</name>
    <dbReference type="NCBI Taxonomy" id="564137"/>
    <lineage>
        <taxon>Bacteria</taxon>
        <taxon>Pseudomonadati</taxon>
        <taxon>Pseudomonadota</taxon>
        <taxon>Alphaproteobacteria</taxon>
        <taxon>Rhodobacterales</taxon>
        <taxon>Paracoccaceae</taxon>
        <taxon>Roseicitreum</taxon>
    </lineage>
</organism>
<dbReference type="RefSeq" id="WP_092889844.1">
    <property type="nucleotide sequence ID" value="NZ_CP061498.1"/>
</dbReference>
<dbReference type="AlphaFoldDB" id="A0A1H3A8F0"/>
<evidence type="ECO:0000313" key="1">
    <source>
        <dbReference type="EMBL" id="SDX25578.1"/>
    </source>
</evidence>
<keyword evidence="2" id="KW-1185">Reference proteome</keyword>
<proteinExistence type="predicted"/>
<dbReference type="STRING" id="564137.SAMN04488238_106235"/>
<gene>
    <name evidence="1" type="ORF">SAMN04488238_106235</name>
</gene>
<dbReference type="EMBL" id="FNOM01000006">
    <property type="protein sequence ID" value="SDX25578.1"/>
    <property type="molecule type" value="Genomic_DNA"/>
</dbReference>
<dbReference type="InterPro" id="IPR002060">
    <property type="entry name" value="Squ/phyt_synthse"/>
</dbReference>
<dbReference type="SUPFAM" id="SSF48576">
    <property type="entry name" value="Terpenoid synthases"/>
    <property type="match status" value="1"/>
</dbReference>
<sequence>MSLDLCAAQVERGDADRFAATMAAPVAVRDRLWPLYALNLEVARAPWVTAEPMIAEMRLQFWHDTIDDIANGKPARAHEVAQPLADVIRAHALPPEPFHALIAARRWDIYTDAFADAQAFDAHIDATSGNLMWLAALTLDAPAQAEPVLRDLAYAMGVAGWLQAIPALDGAGRIPLIDGTPAGVAALAQTALARLHRARANRARVPAHVTPAALPAWRSGAILHHAARYPQTVAIGGLVQPEFTRRGSLLLRALSGRW</sequence>
<dbReference type="InterPro" id="IPR008949">
    <property type="entry name" value="Isoprenoid_synthase_dom_sf"/>
</dbReference>
<dbReference type="OrthoDB" id="9814909at2"/>